<keyword evidence="2" id="KW-1185">Reference proteome</keyword>
<protein>
    <submittedName>
        <fullName evidence="1">CLUMA_CG010169, isoform A</fullName>
    </submittedName>
</protein>
<name>A0A1J1IB99_9DIPT</name>
<proteinExistence type="predicted"/>
<dbReference type="Proteomes" id="UP000183832">
    <property type="component" value="Unassembled WGS sequence"/>
</dbReference>
<dbReference type="EMBL" id="CVRI01000044">
    <property type="protein sequence ID" value="CRK96828.1"/>
    <property type="molecule type" value="Genomic_DNA"/>
</dbReference>
<organism evidence="1 2">
    <name type="scientific">Clunio marinus</name>
    <dbReference type="NCBI Taxonomy" id="568069"/>
    <lineage>
        <taxon>Eukaryota</taxon>
        <taxon>Metazoa</taxon>
        <taxon>Ecdysozoa</taxon>
        <taxon>Arthropoda</taxon>
        <taxon>Hexapoda</taxon>
        <taxon>Insecta</taxon>
        <taxon>Pterygota</taxon>
        <taxon>Neoptera</taxon>
        <taxon>Endopterygota</taxon>
        <taxon>Diptera</taxon>
        <taxon>Nematocera</taxon>
        <taxon>Chironomoidea</taxon>
        <taxon>Chironomidae</taxon>
        <taxon>Clunio</taxon>
    </lineage>
</organism>
<sequence>MDSKLLKIVLLITFFVRLTILQMWNGSGFEIGSKKKLNESDLEDSLDYPNLIVQQKEREGNLEKIDSVPW</sequence>
<gene>
    <name evidence="1" type="ORF">CLUMA_CG010169</name>
</gene>
<evidence type="ECO:0000313" key="2">
    <source>
        <dbReference type="Proteomes" id="UP000183832"/>
    </source>
</evidence>
<reference evidence="1 2" key="1">
    <citation type="submission" date="2015-04" db="EMBL/GenBank/DDBJ databases">
        <authorList>
            <person name="Syromyatnikov M.Y."/>
            <person name="Popov V.N."/>
        </authorList>
    </citation>
    <scope>NUCLEOTIDE SEQUENCE [LARGE SCALE GENOMIC DNA]</scope>
</reference>
<evidence type="ECO:0000313" key="1">
    <source>
        <dbReference type="EMBL" id="CRK96828.1"/>
    </source>
</evidence>
<accession>A0A1J1IB99</accession>
<dbReference type="AlphaFoldDB" id="A0A1J1IB99"/>